<reference evidence="2" key="1">
    <citation type="submission" date="2022-03" db="EMBL/GenBank/DDBJ databases">
        <authorList>
            <person name="Woo C.Y."/>
        </authorList>
    </citation>
    <scope>NUCLEOTIDE SEQUENCE</scope>
    <source>
        <strain evidence="2">CYS-02</strain>
    </source>
</reference>
<feature type="transmembrane region" description="Helical" evidence="1">
    <location>
        <begin position="216"/>
        <end position="234"/>
    </location>
</feature>
<name>A0A9X2AP02_9BURK</name>
<feature type="transmembrane region" description="Helical" evidence="1">
    <location>
        <begin position="155"/>
        <end position="173"/>
    </location>
</feature>
<evidence type="ECO:0000313" key="3">
    <source>
        <dbReference type="Proteomes" id="UP001139447"/>
    </source>
</evidence>
<keyword evidence="1" id="KW-0812">Transmembrane</keyword>
<feature type="transmembrane region" description="Helical" evidence="1">
    <location>
        <begin position="349"/>
        <end position="367"/>
    </location>
</feature>
<dbReference type="EMBL" id="JALGBI010000001">
    <property type="protein sequence ID" value="MCJ0764330.1"/>
    <property type="molecule type" value="Genomic_DNA"/>
</dbReference>
<dbReference type="RefSeq" id="WP_243306938.1">
    <property type="nucleotide sequence ID" value="NZ_JALGBI010000001.1"/>
</dbReference>
<feature type="transmembrane region" description="Helical" evidence="1">
    <location>
        <begin position="299"/>
        <end position="318"/>
    </location>
</feature>
<keyword evidence="1" id="KW-0472">Membrane</keyword>
<dbReference type="Proteomes" id="UP001139447">
    <property type="component" value="Unassembled WGS sequence"/>
</dbReference>
<feature type="transmembrane region" description="Helical" evidence="1">
    <location>
        <begin position="180"/>
        <end position="210"/>
    </location>
</feature>
<evidence type="ECO:0000256" key="1">
    <source>
        <dbReference type="SAM" id="Phobius"/>
    </source>
</evidence>
<comment type="caution">
    <text evidence="2">The sequence shown here is derived from an EMBL/GenBank/DDBJ whole genome shotgun (WGS) entry which is preliminary data.</text>
</comment>
<proteinExistence type="predicted"/>
<gene>
    <name evidence="2" type="ORF">MMF98_14025</name>
</gene>
<feature type="transmembrane region" description="Helical" evidence="1">
    <location>
        <begin position="56"/>
        <end position="75"/>
    </location>
</feature>
<sequence length="370" mass="40819">MSAQKISCLLLALGVSLFPIYLLPSGLPQASHLVLLVFSIWALILNGLSKRQILSLIPLWVLVWFVVSRQSFYSISENPSVLAPAAYVVFNALIFYSVYRQLVLYSDDTLKALKGGVIVSVAISLIGVFVLGFSLVVGADDTYRNVGTFNNPNQLGYYAVCIAGLGSVLFVLGRCSRVTFLFILTAAFFLAVLSLSKAAMVSIVIYLGILTRLRRSLSNLLIFALLAVFVIALLQHADFEQFKFIQRLADIGHDSDDSLEGRGYQILFNPDIRLIYGWGEGFALNTIGFEVHSTFGNLIISYGIVGFGLFLVLIGGLFFRLLKAWGLVIASSLMFPFVLYGIAHNGFRFSIFWIYLAVLFFAGRNNHQGS</sequence>
<keyword evidence="3" id="KW-1185">Reference proteome</keyword>
<protein>
    <submittedName>
        <fullName evidence="2">Uncharacterized protein</fullName>
    </submittedName>
</protein>
<evidence type="ECO:0000313" key="2">
    <source>
        <dbReference type="EMBL" id="MCJ0764330.1"/>
    </source>
</evidence>
<dbReference type="AlphaFoldDB" id="A0A9X2AP02"/>
<organism evidence="2 3">
    <name type="scientific">Variovorax terrae</name>
    <dbReference type="NCBI Taxonomy" id="2923278"/>
    <lineage>
        <taxon>Bacteria</taxon>
        <taxon>Pseudomonadati</taxon>
        <taxon>Pseudomonadota</taxon>
        <taxon>Betaproteobacteria</taxon>
        <taxon>Burkholderiales</taxon>
        <taxon>Comamonadaceae</taxon>
        <taxon>Variovorax</taxon>
    </lineage>
</organism>
<accession>A0A9X2AP02</accession>
<feature type="transmembrane region" description="Helical" evidence="1">
    <location>
        <begin position="81"/>
        <end position="99"/>
    </location>
</feature>
<feature type="transmembrane region" description="Helical" evidence="1">
    <location>
        <begin position="111"/>
        <end position="135"/>
    </location>
</feature>
<keyword evidence="1" id="KW-1133">Transmembrane helix</keyword>
<feature type="transmembrane region" description="Helical" evidence="1">
    <location>
        <begin position="32"/>
        <end position="49"/>
    </location>
</feature>